<name>A0ABP6XW80_9PSEU</name>
<sequence length="96" mass="10791">MDFLVRIETSRVSALPAEEYRDLLAREWARGQELHAQGILRTLWRVPGYQGNVGLWSARDADELAEALQSLPIWPLVTAEVTPLATHPLMTRIGQA</sequence>
<organism evidence="2 3">
    <name type="scientific">Amycolatopsis ultiminotia</name>
    <dbReference type="NCBI Taxonomy" id="543629"/>
    <lineage>
        <taxon>Bacteria</taxon>
        <taxon>Bacillati</taxon>
        <taxon>Actinomycetota</taxon>
        <taxon>Actinomycetes</taxon>
        <taxon>Pseudonocardiales</taxon>
        <taxon>Pseudonocardiaceae</taxon>
        <taxon>Amycolatopsis</taxon>
    </lineage>
</organism>
<dbReference type="SUPFAM" id="SSF54909">
    <property type="entry name" value="Dimeric alpha+beta barrel"/>
    <property type="match status" value="1"/>
</dbReference>
<keyword evidence="3" id="KW-1185">Reference proteome</keyword>
<accession>A0ABP6XW80</accession>
<dbReference type="InterPro" id="IPR011008">
    <property type="entry name" value="Dimeric_a/b-barrel"/>
</dbReference>
<comment type="caution">
    <text evidence="2">The sequence shown here is derived from an EMBL/GenBank/DDBJ whole genome shotgun (WGS) entry which is preliminary data.</text>
</comment>
<proteinExistence type="predicted"/>
<evidence type="ECO:0000313" key="2">
    <source>
        <dbReference type="EMBL" id="GAA3573613.1"/>
    </source>
</evidence>
<dbReference type="RefSeq" id="WP_344867191.1">
    <property type="nucleotide sequence ID" value="NZ_BAAAZN010000018.1"/>
</dbReference>
<dbReference type="InterPro" id="IPR026029">
    <property type="entry name" value="MLI_dom"/>
</dbReference>
<evidence type="ECO:0000313" key="3">
    <source>
        <dbReference type="Proteomes" id="UP001500689"/>
    </source>
</evidence>
<protein>
    <submittedName>
        <fullName evidence="2">Muconolactone Delta-isomerase family protein</fullName>
    </submittedName>
</protein>
<evidence type="ECO:0000259" key="1">
    <source>
        <dbReference type="Pfam" id="PF02426"/>
    </source>
</evidence>
<dbReference type="Pfam" id="PF02426">
    <property type="entry name" value="MIase"/>
    <property type="match status" value="1"/>
</dbReference>
<feature type="domain" description="Muconolactone isomerase" evidence="1">
    <location>
        <begin position="1"/>
        <end position="88"/>
    </location>
</feature>
<reference evidence="3" key="1">
    <citation type="journal article" date="2019" name="Int. J. Syst. Evol. Microbiol.">
        <title>The Global Catalogue of Microorganisms (GCM) 10K type strain sequencing project: providing services to taxonomists for standard genome sequencing and annotation.</title>
        <authorList>
            <consortium name="The Broad Institute Genomics Platform"/>
            <consortium name="The Broad Institute Genome Sequencing Center for Infectious Disease"/>
            <person name="Wu L."/>
            <person name="Ma J."/>
        </authorList>
    </citation>
    <scope>NUCLEOTIDE SEQUENCE [LARGE SCALE GENOMIC DNA]</scope>
    <source>
        <strain evidence="3">JCM 16898</strain>
    </source>
</reference>
<dbReference type="Gene3D" id="3.30.70.1060">
    <property type="entry name" value="Dimeric alpha+beta barrel"/>
    <property type="match status" value="1"/>
</dbReference>
<dbReference type="Proteomes" id="UP001500689">
    <property type="component" value="Unassembled WGS sequence"/>
</dbReference>
<gene>
    <name evidence="2" type="ORF">GCM10022222_67480</name>
</gene>
<dbReference type="EMBL" id="BAAAZN010000018">
    <property type="protein sequence ID" value="GAA3573613.1"/>
    <property type="molecule type" value="Genomic_DNA"/>
</dbReference>